<evidence type="ECO:0000313" key="1">
    <source>
        <dbReference type="EMBL" id="RCH80131.1"/>
    </source>
</evidence>
<feature type="non-terminal residue" evidence="1">
    <location>
        <position position="1"/>
    </location>
</feature>
<comment type="caution">
    <text evidence="1">The sequence shown here is derived from an EMBL/GenBank/DDBJ whole genome shotgun (WGS) entry which is preliminary data.</text>
</comment>
<dbReference type="EMBL" id="PJQL01004079">
    <property type="protein sequence ID" value="RCH80131.1"/>
    <property type="molecule type" value="Genomic_DNA"/>
</dbReference>
<dbReference type="OrthoDB" id="2263377at2759"/>
<proteinExistence type="predicted"/>
<sequence length="332" mass="37104">LINGPPDDSNEDSYVHYYLSPLLSSVFASDPLLKMKWANGQLIKNNRNESKPDFLVFNLSGSSRYTILVAEFKPTEQNSYIESDLVKLAKQMKETLNTLVVKGVTKPKVCGVLCEGENVQTYVMDLPAPKLYRLTNASKIKLFKNLDQISLLPNVITHLLCLKGVAVETATKIETAALYSFSSLKRQVSNPPVNWLSNDNVVLSPLVPEAAEDSYVSVPTEFITGKKCDVLYAPSNPLSSFPPILVKVQNKVDEKFLTRTIQYCTLTFERYNRLPIIVIFGTANATVFLISKSEDSDFPFARQIQSIGWAERCLLLTSSTLQANQQEETLHP</sequence>
<dbReference type="AlphaFoldDB" id="A0A367IRL5"/>
<keyword evidence="2" id="KW-1185">Reference proteome</keyword>
<reference evidence="1 2" key="1">
    <citation type="journal article" date="2018" name="G3 (Bethesda)">
        <title>Phylogenetic and Phylogenomic Definition of Rhizopus Species.</title>
        <authorList>
            <person name="Gryganskyi A.P."/>
            <person name="Golan J."/>
            <person name="Dolatabadi S."/>
            <person name="Mondo S."/>
            <person name="Robb S."/>
            <person name="Idnurm A."/>
            <person name="Muszewska A."/>
            <person name="Steczkiewicz K."/>
            <person name="Masonjones S."/>
            <person name="Liao H.L."/>
            <person name="Gajdeczka M.T."/>
            <person name="Anike F."/>
            <person name="Vuek A."/>
            <person name="Anishchenko I.M."/>
            <person name="Voigt K."/>
            <person name="de Hoog G.S."/>
            <person name="Smith M.E."/>
            <person name="Heitman J."/>
            <person name="Vilgalys R."/>
            <person name="Stajich J.E."/>
        </authorList>
    </citation>
    <scope>NUCLEOTIDE SEQUENCE [LARGE SCALE GENOMIC DNA]</scope>
    <source>
        <strain evidence="1 2">CBS 357.93</strain>
    </source>
</reference>
<dbReference type="Proteomes" id="UP000252139">
    <property type="component" value="Unassembled WGS sequence"/>
</dbReference>
<name>A0A367IRL5_RHIAZ</name>
<evidence type="ECO:0000313" key="2">
    <source>
        <dbReference type="Proteomes" id="UP000252139"/>
    </source>
</evidence>
<organism evidence="1 2">
    <name type="scientific">Rhizopus azygosporus</name>
    <name type="common">Rhizopus microsporus var. azygosporus</name>
    <dbReference type="NCBI Taxonomy" id="86630"/>
    <lineage>
        <taxon>Eukaryota</taxon>
        <taxon>Fungi</taxon>
        <taxon>Fungi incertae sedis</taxon>
        <taxon>Mucoromycota</taxon>
        <taxon>Mucoromycotina</taxon>
        <taxon>Mucoromycetes</taxon>
        <taxon>Mucorales</taxon>
        <taxon>Mucorineae</taxon>
        <taxon>Rhizopodaceae</taxon>
        <taxon>Rhizopus</taxon>
    </lineage>
</organism>
<gene>
    <name evidence="1" type="ORF">CU097_000808</name>
</gene>
<accession>A0A367IRL5</accession>
<protein>
    <submittedName>
        <fullName evidence="1">Uncharacterized protein</fullName>
    </submittedName>
</protein>